<reference evidence="1 2" key="1">
    <citation type="submission" date="2013-02" db="EMBL/GenBank/DDBJ databases">
        <title>The Genome Sequence of Plasmodium inui San Antonio 1.</title>
        <authorList>
            <consortium name="The Broad Institute Genome Sequencing Platform"/>
            <consortium name="The Broad Institute Genome Sequencing Center for Infectious Disease"/>
            <person name="Neafsey D."/>
            <person name="Cheeseman I."/>
            <person name="Volkman S."/>
            <person name="Adams J."/>
            <person name="Walker B."/>
            <person name="Young S.K."/>
            <person name="Zeng Q."/>
            <person name="Gargeya S."/>
            <person name="Fitzgerald M."/>
            <person name="Haas B."/>
            <person name="Abouelleil A."/>
            <person name="Alvarado L."/>
            <person name="Arachchi H.M."/>
            <person name="Berlin A.M."/>
            <person name="Chapman S.B."/>
            <person name="Dewar J."/>
            <person name="Goldberg J."/>
            <person name="Griggs A."/>
            <person name="Gujja S."/>
            <person name="Hansen M."/>
            <person name="Howarth C."/>
            <person name="Imamovic A."/>
            <person name="Larimer J."/>
            <person name="McCowan C."/>
            <person name="Murphy C."/>
            <person name="Neiman D."/>
            <person name="Pearson M."/>
            <person name="Priest M."/>
            <person name="Roberts A."/>
            <person name="Saif S."/>
            <person name="Shea T."/>
            <person name="Sisk P."/>
            <person name="Sykes S."/>
            <person name="Wortman J."/>
            <person name="Nusbaum C."/>
            <person name="Birren B."/>
        </authorList>
    </citation>
    <scope>NUCLEOTIDE SEQUENCE [LARGE SCALE GENOMIC DNA]</scope>
    <source>
        <strain evidence="1 2">San Antonio 1</strain>
    </source>
</reference>
<evidence type="ECO:0000313" key="1">
    <source>
        <dbReference type="EMBL" id="EUD64053.1"/>
    </source>
</evidence>
<gene>
    <name evidence="1" type="ORF">C922_05569</name>
</gene>
<organism evidence="1 2">
    <name type="scientific">Plasmodium inui San Antonio 1</name>
    <dbReference type="NCBI Taxonomy" id="1237626"/>
    <lineage>
        <taxon>Eukaryota</taxon>
        <taxon>Sar</taxon>
        <taxon>Alveolata</taxon>
        <taxon>Apicomplexa</taxon>
        <taxon>Aconoidasida</taxon>
        <taxon>Haemosporida</taxon>
        <taxon>Plasmodiidae</taxon>
        <taxon>Plasmodium</taxon>
        <taxon>Plasmodium (Plasmodium)</taxon>
    </lineage>
</organism>
<accession>W6ZXP1</accession>
<dbReference type="OrthoDB" id="384217at2759"/>
<keyword evidence="2" id="KW-1185">Reference proteome</keyword>
<dbReference type="RefSeq" id="XP_008819362.1">
    <property type="nucleotide sequence ID" value="XM_008821140.1"/>
</dbReference>
<evidence type="ECO:0000313" key="2">
    <source>
        <dbReference type="Proteomes" id="UP000030640"/>
    </source>
</evidence>
<dbReference type="EMBL" id="KI965559">
    <property type="protein sequence ID" value="EUD64053.1"/>
    <property type="molecule type" value="Genomic_DNA"/>
</dbReference>
<dbReference type="Proteomes" id="UP000030640">
    <property type="component" value="Unassembled WGS sequence"/>
</dbReference>
<protein>
    <submittedName>
        <fullName evidence="1">Uncharacterized protein</fullName>
    </submittedName>
</protein>
<proteinExistence type="predicted"/>
<name>W6ZXP1_9APIC</name>
<dbReference type="AlphaFoldDB" id="W6ZXP1"/>
<sequence length="65" mass="7842">MRLHFKEEYINEIMNSVNNNLFSMPVLERRINLHQDAKKGMHRLKDYLSYYLGRLTSLYSVEAHI</sequence>
<dbReference type="GeneID" id="20040843"/>
<dbReference type="VEuPathDB" id="PlasmoDB:C922_05569"/>